<evidence type="ECO:0000313" key="5">
    <source>
        <dbReference type="EMBL" id="XAG79197.1"/>
    </source>
</evidence>
<protein>
    <recommendedName>
        <fullName evidence="3">Single-stranded DNA-binding protein</fullName>
    </recommendedName>
</protein>
<dbReference type="InterPro" id="IPR012340">
    <property type="entry name" value="NA-bd_OB-fold"/>
</dbReference>
<accession>A0AAU6UY79</accession>
<gene>
    <name evidence="4" type="ORF">MRN14_11810</name>
    <name evidence="5" type="ORF">MRN14_11860</name>
</gene>
<evidence type="ECO:0000256" key="2">
    <source>
        <dbReference type="ARBA" id="ARBA00023125"/>
    </source>
</evidence>
<sequence>MLFEIFADEQTAEPRVIKGREGKPDRHVYDQHVYWIKGRQLIQLTVTSDSLPECYPAGRYTIHEDSFEAENAYGRGQLKFNPYRFKLAPLSAQKADERAKAV</sequence>
<dbReference type="Pfam" id="PF02303">
    <property type="entry name" value="Phage_DNA_bind"/>
    <property type="match status" value="1"/>
</dbReference>
<organism evidence="4">
    <name type="scientific">bacterium 19NY03SH02</name>
    <dbReference type="NCBI Taxonomy" id="2920631"/>
    <lineage>
        <taxon>Bacteria</taxon>
    </lineage>
</organism>
<proteinExistence type="predicted"/>
<dbReference type="EMBL" id="CP095354">
    <property type="protein sequence ID" value="XAG79187.1"/>
    <property type="molecule type" value="Genomic_DNA"/>
</dbReference>
<dbReference type="GO" id="GO:0003697">
    <property type="term" value="F:single-stranded DNA binding"/>
    <property type="evidence" value="ECO:0007669"/>
    <property type="project" value="InterPro"/>
</dbReference>
<evidence type="ECO:0000256" key="3">
    <source>
        <dbReference type="ARBA" id="ARBA00030596"/>
    </source>
</evidence>
<reference evidence="4" key="1">
    <citation type="submission" date="2022-03" db="EMBL/GenBank/DDBJ databases">
        <title>Sea Food Isolates.</title>
        <authorList>
            <person name="Li c."/>
        </authorList>
    </citation>
    <scope>NUCLEOTIDE SEQUENCE</scope>
    <source>
        <strain evidence="4">19NY03SH02</strain>
    </source>
</reference>
<evidence type="ECO:0000256" key="1">
    <source>
        <dbReference type="ARBA" id="ARBA00022705"/>
    </source>
</evidence>
<dbReference type="EMBL" id="CP095354">
    <property type="protein sequence ID" value="XAG79197.1"/>
    <property type="molecule type" value="Genomic_DNA"/>
</dbReference>
<dbReference type="Gene3D" id="2.40.50.140">
    <property type="entry name" value="Nucleic acid-binding proteins"/>
    <property type="match status" value="1"/>
</dbReference>
<dbReference type="AlphaFoldDB" id="A0AAU6UY79"/>
<dbReference type="InterPro" id="IPR003512">
    <property type="entry name" value="Phage_M13_G5P_DNA-bd"/>
</dbReference>
<keyword evidence="2 4" id="KW-0238">DNA-binding</keyword>
<name>A0AAU6UY79_UNCXX</name>
<evidence type="ECO:0000313" key="4">
    <source>
        <dbReference type="EMBL" id="XAG79187.1"/>
    </source>
</evidence>
<keyword evidence="1" id="KW-0235">DNA replication</keyword>
<dbReference type="GO" id="GO:0006260">
    <property type="term" value="P:DNA replication"/>
    <property type="evidence" value="ECO:0007669"/>
    <property type="project" value="UniProtKB-KW"/>
</dbReference>